<name>A0A0A9BXZ3_ARUDO</name>
<reference evidence="1" key="2">
    <citation type="journal article" date="2015" name="Data Brief">
        <title>Shoot transcriptome of the giant reed, Arundo donax.</title>
        <authorList>
            <person name="Barrero R.A."/>
            <person name="Guerrero F.D."/>
            <person name="Moolhuijzen P."/>
            <person name="Goolsby J.A."/>
            <person name="Tidwell J."/>
            <person name="Bellgard S.E."/>
            <person name="Bellgard M.I."/>
        </authorList>
    </citation>
    <scope>NUCLEOTIDE SEQUENCE</scope>
    <source>
        <tissue evidence="1">Shoot tissue taken approximately 20 cm above the soil surface</tissue>
    </source>
</reference>
<dbReference type="AlphaFoldDB" id="A0A0A9BXZ3"/>
<sequence length="29" mass="3474">MHAISFQRDSNGYINWLYIQLMTSKEMPV</sequence>
<reference evidence="1" key="1">
    <citation type="submission" date="2014-09" db="EMBL/GenBank/DDBJ databases">
        <authorList>
            <person name="Magalhaes I.L.F."/>
            <person name="Oliveira U."/>
            <person name="Santos F.R."/>
            <person name="Vidigal T.H.D.A."/>
            <person name="Brescovit A.D."/>
            <person name="Santos A.J."/>
        </authorList>
    </citation>
    <scope>NUCLEOTIDE SEQUENCE</scope>
    <source>
        <tissue evidence="1">Shoot tissue taken approximately 20 cm above the soil surface</tissue>
    </source>
</reference>
<evidence type="ECO:0000313" key="1">
    <source>
        <dbReference type="EMBL" id="JAD67083.1"/>
    </source>
</evidence>
<protein>
    <submittedName>
        <fullName evidence="1">Uncharacterized protein</fullName>
    </submittedName>
</protein>
<proteinExistence type="predicted"/>
<dbReference type="EMBL" id="GBRH01230812">
    <property type="protein sequence ID" value="JAD67083.1"/>
    <property type="molecule type" value="Transcribed_RNA"/>
</dbReference>
<organism evidence="1">
    <name type="scientific">Arundo donax</name>
    <name type="common">Giant reed</name>
    <name type="synonym">Donax arundinaceus</name>
    <dbReference type="NCBI Taxonomy" id="35708"/>
    <lineage>
        <taxon>Eukaryota</taxon>
        <taxon>Viridiplantae</taxon>
        <taxon>Streptophyta</taxon>
        <taxon>Embryophyta</taxon>
        <taxon>Tracheophyta</taxon>
        <taxon>Spermatophyta</taxon>
        <taxon>Magnoliopsida</taxon>
        <taxon>Liliopsida</taxon>
        <taxon>Poales</taxon>
        <taxon>Poaceae</taxon>
        <taxon>PACMAD clade</taxon>
        <taxon>Arundinoideae</taxon>
        <taxon>Arundineae</taxon>
        <taxon>Arundo</taxon>
    </lineage>
</organism>
<accession>A0A0A9BXZ3</accession>